<evidence type="ECO:0000256" key="3">
    <source>
        <dbReference type="SAM" id="MobiDB-lite"/>
    </source>
</evidence>
<dbReference type="Proteomes" id="UP000030746">
    <property type="component" value="Unassembled WGS sequence"/>
</dbReference>
<dbReference type="GeneID" id="20252694"/>
<feature type="non-terminal residue" evidence="4">
    <location>
        <position position="146"/>
    </location>
</feature>
<dbReference type="STRING" id="225164.V4AUC1"/>
<dbReference type="AlphaFoldDB" id="V4AUC1"/>
<dbReference type="CTD" id="20252694"/>
<dbReference type="GO" id="GO:0005634">
    <property type="term" value="C:nucleus"/>
    <property type="evidence" value="ECO:0007669"/>
    <property type="project" value="TreeGrafter"/>
</dbReference>
<dbReference type="HOGENOM" id="CLU_1782095_0_0_1"/>
<dbReference type="InterPro" id="IPR035979">
    <property type="entry name" value="RBD_domain_sf"/>
</dbReference>
<dbReference type="GO" id="GO:0003729">
    <property type="term" value="F:mRNA binding"/>
    <property type="evidence" value="ECO:0007669"/>
    <property type="project" value="InterPro"/>
</dbReference>
<feature type="non-terminal residue" evidence="4">
    <location>
        <position position="1"/>
    </location>
</feature>
<dbReference type="InterPro" id="IPR012677">
    <property type="entry name" value="Nucleotide-bd_a/b_plait_sf"/>
</dbReference>
<evidence type="ECO:0000313" key="5">
    <source>
        <dbReference type="Proteomes" id="UP000030746"/>
    </source>
</evidence>
<feature type="region of interest" description="Disordered" evidence="3">
    <location>
        <begin position="116"/>
        <end position="146"/>
    </location>
</feature>
<sequence length="146" mass="17256">SKRYENKTGNFVTGIDLTSREAIEKRDERAKRFGLTPSENRTEVDRKFLLKRYFKGIRLEAIHMRGTDNMNTQDIFQYFSEFGPGRIEWIDDSSCNVVWFDPMTAARALSTLSKDYDSDKDADMDTTEEKENHRLKKDKRRDQTRD</sequence>
<dbReference type="PANTHER" id="PTHR16291:SF0">
    <property type="entry name" value="NUCLEAR CAP-BINDING PROTEIN SUBUNIT 3"/>
    <property type="match status" value="1"/>
</dbReference>
<proteinExistence type="inferred from homology"/>
<accession>V4AUC1</accession>
<dbReference type="SUPFAM" id="SSF54928">
    <property type="entry name" value="RNA-binding domain, RBD"/>
    <property type="match status" value="1"/>
</dbReference>
<evidence type="ECO:0000256" key="2">
    <source>
        <dbReference type="ARBA" id="ARBA00019876"/>
    </source>
</evidence>
<evidence type="ECO:0000313" key="4">
    <source>
        <dbReference type="EMBL" id="ESO97336.1"/>
    </source>
</evidence>
<gene>
    <name evidence="4" type="ORF">LOTGIDRAFT_86543</name>
</gene>
<feature type="compositionally biased region" description="Basic and acidic residues" evidence="3">
    <location>
        <begin position="116"/>
        <end position="132"/>
    </location>
</feature>
<dbReference type="Gene3D" id="3.30.70.330">
    <property type="match status" value="1"/>
</dbReference>
<dbReference type="OrthoDB" id="422106at2759"/>
<reference evidence="4 5" key="1">
    <citation type="journal article" date="2013" name="Nature">
        <title>Insights into bilaterian evolution from three spiralian genomes.</title>
        <authorList>
            <person name="Simakov O."/>
            <person name="Marletaz F."/>
            <person name="Cho S.J."/>
            <person name="Edsinger-Gonzales E."/>
            <person name="Havlak P."/>
            <person name="Hellsten U."/>
            <person name="Kuo D.H."/>
            <person name="Larsson T."/>
            <person name="Lv J."/>
            <person name="Arendt D."/>
            <person name="Savage R."/>
            <person name="Osoegawa K."/>
            <person name="de Jong P."/>
            <person name="Grimwood J."/>
            <person name="Chapman J.A."/>
            <person name="Shapiro H."/>
            <person name="Aerts A."/>
            <person name="Otillar R.P."/>
            <person name="Terry A.Y."/>
            <person name="Boore J.L."/>
            <person name="Grigoriev I.V."/>
            <person name="Lindberg D.R."/>
            <person name="Seaver E.C."/>
            <person name="Weisblat D.A."/>
            <person name="Putnam N.H."/>
            <person name="Rokhsar D.S."/>
        </authorList>
    </citation>
    <scope>NUCLEOTIDE SEQUENCE [LARGE SCALE GENOMIC DNA]</scope>
</reference>
<dbReference type="GO" id="GO:0000340">
    <property type="term" value="F:RNA 7-methylguanosine cap binding"/>
    <property type="evidence" value="ECO:0007669"/>
    <property type="project" value="InterPro"/>
</dbReference>
<dbReference type="EMBL" id="KB201305">
    <property type="protein sequence ID" value="ESO97336.1"/>
    <property type="molecule type" value="Genomic_DNA"/>
</dbReference>
<keyword evidence="5" id="KW-1185">Reference proteome</keyword>
<evidence type="ECO:0000256" key="1">
    <source>
        <dbReference type="ARBA" id="ARBA00006069"/>
    </source>
</evidence>
<comment type="similarity">
    <text evidence="1">Belongs to the NCBP3 family.</text>
</comment>
<protein>
    <recommendedName>
        <fullName evidence="2">Nuclear cap-binding protein subunit 3</fullName>
    </recommendedName>
</protein>
<organism evidence="4 5">
    <name type="scientific">Lottia gigantea</name>
    <name type="common">Giant owl limpet</name>
    <dbReference type="NCBI Taxonomy" id="225164"/>
    <lineage>
        <taxon>Eukaryota</taxon>
        <taxon>Metazoa</taxon>
        <taxon>Spiralia</taxon>
        <taxon>Lophotrochozoa</taxon>
        <taxon>Mollusca</taxon>
        <taxon>Gastropoda</taxon>
        <taxon>Patellogastropoda</taxon>
        <taxon>Lottioidea</taxon>
        <taxon>Lottiidae</taxon>
        <taxon>Lottia</taxon>
    </lineage>
</organism>
<dbReference type="InterPro" id="IPR019416">
    <property type="entry name" value="NCBP3"/>
</dbReference>
<name>V4AUC1_LOTGI</name>
<dbReference type="KEGG" id="lgi:LOTGIDRAFT_86543"/>
<dbReference type="PANTHER" id="PTHR16291">
    <property type="entry name" value="NUCLEAR CAP-BINDING PROTEIN SUBUNIT 3"/>
    <property type="match status" value="1"/>
</dbReference>
<dbReference type="Pfam" id="PF10309">
    <property type="entry name" value="NCBP3"/>
    <property type="match status" value="1"/>
</dbReference>
<dbReference type="RefSeq" id="XP_009051843.1">
    <property type="nucleotide sequence ID" value="XM_009053595.1"/>
</dbReference>